<evidence type="ECO:0008006" key="3">
    <source>
        <dbReference type="Google" id="ProtNLM"/>
    </source>
</evidence>
<dbReference type="InterPro" id="IPR011042">
    <property type="entry name" value="6-blade_b-propeller_TolB-like"/>
</dbReference>
<protein>
    <recommendedName>
        <fullName evidence="3">SMP-30/Gluconolactonase/LRE-like region domain-containing protein</fullName>
    </recommendedName>
</protein>
<dbReference type="SUPFAM" id="SSF63829">
    <property type="entry name" value="Calcium-dependent phosphotriesterase"/>
    <property type="match status" value="1"/>
</dbReference>
<dbReference type="PANTHER" id="PTHR11799">
    <property type="entry name" value="PARAOXONASE"/>
    <property type="match status" value="1"/>
</dbReference>
<dbReference type="InterPro" id="IPR051288">
    <property type="entry name" value="Serum_paraoxonase/arylesterase"/>
</dbReference>
<gene>
    <name evidence="1" type="ORF">GCM10009836_36980</name>
</gene>
<sequence length="346" mass="36556">MSVRDIQGVGVGGEFEGVGTFKGIVRGPVNAEKIAHVPGTPWIITSGEPSRSVPYGRLYAVDTRDNSAQEVYPYRSSTRHDPETFGATPDVLDPLVFAPHGLDVSALEDGSHRLYVVNHGGRQSVEVFDVDLSERSPSLAWRGGVILPRGTWPNDIAALTDGGFLVSSTVDPDVDGVEGGMARMFDGIESVGAVEWHSEGGCAAVPGSTMAGANGILVSEDAERIFIGGWRDGNLVRLTRTHGSTTVDSIKLGILVDNLTWSPDGSILAAGAFGTTPSKIYDAFRAGDTCFFPCKVLRIDAETLEISTVLAFDGSTYGLSTTGLVVGHEIWVSSGRAAGIARFEAE</sequence>
<organism evidence="1 2">
    <name type="scientific">Pseudonocardia ailaonensis</name>
    <dbReference type="NCBI Taxonomy" id="367279"/>
    <lineage>
        <taxon>Bacteria</taxon>
        <taxon>Bacillati</taxon>
        <taxon>Actinomycetota</taxon>
        <taxon>Actinomycetes</taxon>
        <taxon>Pseudonocardiales</taxon>
        <taxon>Pseudonocardiaceae</taxon>
        <taxon>Pseudonocardia</taxon>
    </lineage>
</organism>
<keyword evidence="2" id="KW-1185">Reference proteome</keyword>
<dbReference type="Gene3D" id="2.120.10.30">
    <property type="entry name" value="TolB, C-terminal domain"/>
    <property type="match status" value="1"/>
</dbReference>
<name>A0ABN2N609_9PSEU</name>
<reference evidence="1 2" key="1">
    <citation type="journal article" date="2019" name="Int. J. Syst. Evol. Microbiol.">
        <title>The Global Catalogue of Microorganisms (GCM) 10K type strain sequencing project: providing services to taxonomists for standard genome sequencing and annotation.</title>
        <authorList>
            <consortium name="The Broad Institute Genomics Platform"/>
            <consortium name="The Broad Institute Genome Sequencing Center for Infectious Disease"/>
            <person name="Wu L."/>
            <person name="Ma J."/>
        </authorList>
    </citation>
    <scope>NUCLEOTIDE SEQUENCE [LARGE SCALE GENOMIC DNA]</scope>
    <source>
        <strain evidence="1 2">JCM 16009</strain>
    </source>
</reference>
<evidence type="ECO:0000313" key="2">
    <source>
        <dbReference type="Proteomes" id="UP001500449"/>
    </source>
</evidence>
<evidence type="ECO:0000313" key="1">
    <source>
        <dbReference type="EMBL" id="GAA1853496.1"/>
    </source>
</evidence>
<dbReference type="EMBL" id="BAAAQK010000009">
    <property type="protein sequence ID" value="GAA1853496.1"/>
    <property type="molecule type" value="Genomic_DNA"/>
</dbReference>
<accession>A0ABN2N609</accession>
<proteinExistence type="predicted"/>
<dbReference type="PANTHER" id="PTHR11799:SF12">
    <property type="entry name" value="PARAOXONASE-RELATED"/>
    <property type="match status" value="1"/>
</dbReference>
<dbReference type="Proteomes" id="UP001500449">
    <property type="component" value="Unassembled WGS sequence"/>
</dbReference>
<comment type="caution">
    <text evidence="1">The sequence shown here is derived from an EMBL/GenBank/DDBJ whole genome shotgun (WGS) entry which is preliminary data.</text>
</comment>